<keyword evidence="8" id="KW-1185">Reference proteome</keyword>
<dbReference type="InterPro" id="IPR005828">
    <property type="entry name" value="MFS_sugar_transport-like"/>
</dbReference>
<keyword evidence="4 5" id="KW-0472">Membrane</keyword>
<evidence type="ECO:0000259" key="6">
    <source>
        <dbReference type="PROSITE" id="PS50850"/>
    </source>
</evidence>
<feature type="transmembrane region" description="Helical" evidence="5">
    <location>
        <begin position="125"/>
        <end position="144"/>
    </location>
</feature>
<protein>
    <recommendedName>
        <fullName evidence="6">Major facilitator superfamily (MFS) profile domain-containing protein</fullName>
    </recommendedName>
</protein>
<dbReference type="Gene3D" id="1.20.1250.20">
    <property type="entry name" value="MFS general substrate transporter like domains"/>
    <property type="match status" value="1"/>
</dbReference>
<proteinExistence type="predicted"/>
<dbReference type="AlphaFoldDB" id="A0AAV7R6R4"/>
<dbReference type="PROSITE" id="PS00216">
    <property type="entry name" value="SUGAR_TRANSPORT_1"/>
    <property type="match status" value="1"/>
</dbReference>
<keyword evidence="2 5" id="KW-0812">Transmembrane</keyword>
<comment type="caution">
    <text evidence="7">The sequence shown here is derived from an EMBL/GenBank/DDBJ whole genome shotgun (WGS) entry which is preliminary data.</text>
</comment>
<feature type="transmembrane region" description="Helical" evidence="5">
    <location>
        <begin position="212"/>
        <end position="230"/>
    </location>
</feature>
<dbReference type="PANTHER" id="PTHR24064">
    <property type="entry name" value="SOLUTE CARRIER FAMILY 22 MEMBER"/>
    <property type="match status" value="1"/>
</dbReference>
<dbReference type="InterPro" id="IPR036259">
    <property type="entry name" value="MFS_trans_sf"/>
</dbReference>
<dbReference type="GO" id="GO:0016020">
    <property type="term" value="C:membrane"/>
    <property type="evidence" value="ECO:0007669"/>
    <property type="project" value="UniProtKB-SubCell"/>
</dbReference>
<dbReference type="InterPro" id="IPR005829">
    <property type="entry name" value="Sugar_transporter_CS"/>
</dbReference>
<comment type="subcellular location">
    <subcellularLocation>
        <location evidence="1">Membrane</location>
        <topology evidence="1">Multi-pass membrane protein</topology>
    </subcellularLocation>
</comment>
<dbReference type="GO" id="GO:0022857">
    <property type="term" value="F:transmembrane transporter activity"/>
    <property type="evidence" value="ECO:0007669"/>
    <property type="project" value="InterPro"/>
</dbReference>
<evidence type="ECO:0000256" key="4">
    <source>
        <dbReference type="ARBA" id="ARBA00023136"/>
    </source>
</evidence>
<dbReference type="EMBL" id="JANPWB010000009">
    <property type="protein sequence ID" value="KAJ1147825.1"/>
    <property type="molecule type" value="Genomic_DNA"/>
</dbReference>
<feature type="domain" description="Major facilitator superfamily (MFS) profile" evidence="6">
    <location>
        <begin position="1"/>
        <end position="383"/>
    </location>
</feature>
<accession>A0AAV7R6R4</accession>
<feature type="transmembrane region" description="Helical" evidence="5">
    <location>
        <begin position="332"/>
        <end position="352"/>
    </location>
</feature>
<dbReference type="InterPro" id="IPR020846">
    <property type="entry name" value="MFS_dom"/>
</dbReference>
<keyword evidence="3 5" id="KW-1133">Transmembrane helix</keyword>
<feature type="transmembrane region" description="Helical" evidence="5">
    <location>
        <begin position="97"/>
        <end position="119"/>
    </location>
</feature>
<feature type="transmembrane region" description="Helical" evidence="5">
    <location>
        <begin position="17"/>
        <end position="34"/>
    </location>
</feature>
<feature type="transmembrane region" description="Helical" evidence="5">
    <location>
        <begin position="358"/>
        <end position="378"/>
    </location>
</feature>
<name>A0AAV7R6R4_PLEWA</name>
<gene>
    <name evidence="7" type="ORF">NDU88_000679</name>
</gene>
<evidence type="ECO:0000256" key="3">
    <source>
        <dbReference type="ARBA" id="ARBA00022989"/>
    </source>
</evidence>
<organism evidence="7 8">
    <name type="scientific">Pleurodeles waltl</name>
    <name type="common">Iberian ribbed newt</name>
    <dbReference type="NCBI Taxonomy" id="8319"/>
    <lineage>
        <taxon>Eukaryota</taxon>
        <taxon>Metazoa</taxon>
        <taxon>Chordata</taxon>
        <taxon>Craniata</taxon>
        <taxon>Vertebrata</taxon>
        <taxon>Euteleostomi</taxon>
        <taxon>Amphibia</taxon>
        <taxon>Batrachia</taxon>
        <taxon>Caudata</taxon>
        <taxon>Salamandroidea</taxon>
        <taxon>Salamandridae</taxon>
        <taxon>Pleurodelinae</taxon>
        <taxon>Pleurodeles</taxon>
    </lineage>
</organism>
<dbReference type="Pfam" id="PF00083">
    <property type="entry name" value="Sugar_tr"/>
    <property type="match status" value="1"/>
</dbReference>
<evidence type="ECO:0000256" key="5">
    <source>
        <dbReference type="SAM" id="Phobius"/>
    </source>
</evidence>
<evidence type="ECO:0000256" key="1">
    <source>
        <dbReference type="ARBA" id="ARBA00004141"/>
    </source>
</evidence>
<evidence type="ECO:0000256" key="2">
    <source>
        <dbReference type="ARBA" id="ARBA00022692"/>
    </source>
</evidence>
<feature type="transmembrane region" description="Helical" evidence="5">
    <location>
        <begin position="275"/>
        <end position="296"/>
    </location>
</feature>
<dbReference type="Proteomes" id="UP001066276">
    <property type="component" value="Chromosome 5"/>
</dbReference>
<dbReference type="SUPFAM" id="SSF103473">
    <property type="entry name" value="MFS general substrate transporter"/>
    <property type="match status" value="1"/>
</dbReference>
<feature type="transmembrane region" description="Helical" evidence="5">
    <location>
        <begin position="242"/>
        <end position="263"/>
    </location>
</feature>
<sequence length="422" mass="46710">MWDLVCEQKWLNKASSTFFFIGVTVGAILIGYLSDRYGRRTMLLVSFVFVLVFGMVAAASINYPMLIVFRSLSGVFLSGVSMIALGAEWVDIQHRTLAVSLISLCWSIGTMLLSLVAYLIRDWRWLLVAVTSPCILGIISMWWLPESARWLLTKGKVKEAHTLLARCSSVNGQAHLSPRVSIEVLSRMAENENTQTNYSYLDMFKTPVLRKISICAGVVWFGVAFSYYGISLNITGFELDVYLTQFLYGAIELPFKLSIFFFMNKSGRRHSVAGALLLSGFFIGANTVIPVSLGALQTTIAILAKGFSEAAFTAIDLLTTELYPTVLRQNGLGYNIFLARIGVSLAPMVLLLDEVWKFLPQVIFASAAILSGIVTFAFPETLNVRLPETVKDVEGTQNLKPKQPNGDPEQDLCMDAEVLMTV</sequence>
<evidence type="ECO:0000313" key="7">
    <source>
        <dbReference type="EMBL" id="KAJ1147825.1"/>
    </source>
</evidence>
<evidence type="ECO:0000313" key="8">
    <source>
        <dbReference type="Proteomes" id="UP001066276"/>
    </source>
</evidence>
<reference evidence="7" key="1">
    <citation type="journal article" date="2022" name="bioRxiv">
        <title>Sequencing and chromosome-scale assembly of the giantPleurodeles waltlgenome.</title>
        <authorList>
            <person name="Brown T."/>
            <person name="Elewa A."/>
            <person name="Iarovenko S."/>
            <person name="Subramanian E."/>
            <person name="Araus A.J."/>
            <person name="Petzold A."/>
            <person name="Susuki M."/>
            <person name="Suzuki K.-i.T."/>
            <person name="Hayashi T."/>
            <person name="Toyoda A."/>
            <person name="Oliveira C."/>
            <person name="Osipova E."/>
            <person name="Leigh N.D."/>
            <person name="Simon A."/>
            <person name="Yun M.H."/>
        </authorList>
    </citation>
    <scope>NUCLEOTIDE SEQUENCE</scope>
    <source>
        <strain evidence="7">20211129_DDA</strain>
        <tissue evidence="7">Liver</tissue>
    </source>
</reference>
<feature type="transmembrane region" description="Helical" evidence="5">
    <location>
        <begin position="41"/>
        <end position="61"/>
    </location>
</feature>
<dbReference type="PROSITE" id="PS50850">
    <property type="entry name" value="MFS"/>
    <property type="match status" value="1"/>
</dbReference>